<sequence>MPEQRIVELSRVTSVQVHGASFFLENMASECGRSGASYQRGRNIMRQSGDNGSHHWSALRETTAIVGVFQNREKSEEDARFDYRECSLYCAFRRQ</sequence>
<dbReference type="AlphaFoldDB" id="A0A8X6UCU9"/>
<keyword evidence="2" id="KW-1185">Reference proteome</keyword>
<evidence type="ECO:0000313" key="2">
    <source>
        <dbReference type="Proteomes" id="UP000887013"/>
    </source>
</evidence>
<proteinExistence type="predicted"/>
<dbReference type="Proteomes" id="UP000887013">
    <property type="component" value="Unassembled WGS sequence"/>
</dbReference>
<evidence type="ECO:0000313" key="1">
    <source>
        <dbReference type="EMBL" id="GFT97325.1"/>
    </source>
</evidence>
<comment type="caution">
    <text evidence="1">The sequence shown here is derived from an EMBL/GenBank/DDBJ whole genome shotgun (WGS) entry which is preliminary data.</text>
</comment>
<gene>
    <name evidence="1" type="ORF">NPIL_47021</name>
</gene>
<dbReference type="EMBL" id="BMAW01122076">
    <property type="protein sequence ID" value="GFT97325.1"/>
    <property type="molecule type" value="Genomic_DNA"/>
</dbReference>
<reference evidence="1" key="1">
    <citation type="submission" date="2020-08" db="EMBL/GenBank/DDBJ databases">
        <title>Multicomponent nature underlies the extraordinary mechanical properties of spider dragline silk.</title>
        <authorList>
            <person name="Kono N."/>
            <person name="Nakamura H."/>
            <person name="Mori M."/>
            <person name="Yoshida Y."/>
            <person name="Ohtoshi R."/>
            <person name="Malay A.D."/>
            <person name="Moran D.A.P."/>
            <person name="Tomita M."/>
            <person name="Numata K."/>
            <person name="Arakawa K."/>
        </authorList>
    </citation>
    <scope>NUCLEOTIDE SEQUENCE</scope>
</reference>
<name>A0A8X6UCU9_NEPPI</name>
<accession>A0A8X6UCU9</accession>
<protein>
    <submittedName>
        <fullName evidence="1">Uncharacterized protein</fullName>
    </submittedName>
</protein>
<organism evidence="1 2">
    <name type="scientific">Nephila pilipes</name>
    <name type="common">Giant wood spider</name>
    <name type="synonym">Nephila maculata</name>
    <dbReference type="NCBI Taxonomy" id="299642"/>
    <lineage>
        <taxon>Eukaryota</taxon>
        <taxon>Metazoa</taxon>
        <taxon>Ecdysozoa</taxon>
        <taxon>Arthropoda</taxon>
        <taxon>Chelicerata</taxon>
        <taxon>Arachnida</taxon>
        <taxon>Araneae</taxon>
        <taxon>Araneomorphae</taxon>
        <taxon>Entelegynae</taxon>
        <taxon>Araneoidea</taxon>
        <taxon>Nephilidae</taxon>
        <taxon>Nephila</taxon>
    </lineage>
</organism>